<feature type="chain" id="PRO_5034645273" description="Carboxylic ester hydrolase" evidence="3">
    <location>
        <begin position="27"/>
        <end position="579"/>
    </location>
</feature>
<gene>
    <name evidence="5" type="ORF">D9611_001404</name>
</gene>
<protein>
    <recommendedName>
        <fullName evidence="3">Carboxylic ester hydrolase</fullName>
        <ecNumber evidence="3">3.1.1.-</ecNumber>
    </recommendedName>
</protein>
<dbReference type="InterPro" id="IPR019819">
    <property type="entry name" value="Carboxylesterase_B_CS"/>
</dbReference>
<dbReference type="EC" id="3.1.1.-" evidence="3"/>
<dbReference type="Pfam" id="PF00135">
    <property type="entry name" value="COesterase"/>
    <property type="match status" value="1"/>
</dbReference>
<dbReference type="OrthoDB" id="408631at2759"/>
<reference evidence="5 6" key="1">
    <citation type="journal article" date="2020" name="ISME J.">
        <title>Uncovering the hidden diversity of litter-decomposition mechanisms in mushroom-forming fungi.</title>
        <authorList>
            <person name="Floudas D."/>
            <person name="Bentzer J."/>
            <person name="Ahren D."/>
            <person name="Johansson T."/>
            <person name="Persson P."/>
            <person name="Tunlid A."/>
        </authorList>
    </citation>
    <scope>NUCLEOTIDE SEQUENCE [LARGE SCALE GENOMIC DNA]</scope>
    <source>
        <strain evidence="5 6">CBS 175.51</strain>
    </source>
</reference>
<evidence type="ECO:0000256" key="2">
    <source>
        <dbReference type="ARBA" id="ARBA00022801"/>
    </source>
</evidence>
<keyword evidence="2 3" id="KW-0378">Hydrolase</keyword>
<evidence type="ECO:0000259" key="4">
    <source>
        <dbReference type="Pfam" id="PF00135"/>
    </source>
</evidence>
<dbReference type="InterPro" id="IPR029058">
    <property type="entry name" value="AB_hydrolase_fold"/>
</dbReference>
<evidence type="ECO:0000256" key="1">
    <source>
        <dbReference type="ARBA" id="ARBA00005964"/>
    </source>
</evidence>
<name>A0A8H5CJC5_9AGAR</name>
<evidence type="ECO:0000313" key="5">
    <source>
        <dbReference type="EMBL" id="KAF5342603.1"/>
    </source>
</evidence>
<comment type="similarity">
    <text evidence="1 3">Belongs to the type-B carboxylesterase/lipase family.</text>
</comment>
<organism evidence="5 6">
    <name type="scientific">Ephemerocybe angulata</name>
    <dbReference type="NCBI Taxonomy" id="980116"/>
    <lineage>
        <taxon>Eukaryota</taxon>
        <taxon>Fungi</taxon>
        <taxon>Dikarya</taxon>
        <taxon>Basidiomycota</taxon>
        <taxon>Agaricomycotina</taxon>
        <taxon>Agaricomycetes</taxon>
        <taxon>Agaricomycetidae</taxon>
        <taxon>Agaricales</taxon>
        <taxon>Agaricineae</taxon>
        <taxon>Psathyrellaceae</taxon>
        <taxon>Ephemerocybe</taxon>
    </lineage>
</organism>
<evidence type="ECO:0000256" key="3">
    <source>
        <dbReference type="RuleBase" id="RU361235"/>
    </source>
</evidence>
<feature type="domain" description="Carboxylesterase type B" evidence="4">
    <location>
        <begin position="37"/>
        <end position="547"/>
    </location>
</feature>
<dbReference type="AlphaFoldDB" id="A0A8H5CJC5"/>
<keyword evidence="6" id="KW-1185">Reference proteome</keyword>
<dbReference type="GO" id="GO:0016787">
    <property type="term" value="F:hydrolase activity"/>
    <property type="evidence" value="ECO:0007669"/>
    <property type="project" value="UniProtKB-KW"/>
</dbReference>
<dbReference type="EMBL" id="JAACJK010000001">
    <property type="protein sequence ID" value="KAF5342603.1"/>
    <property type="molecule type" value="Genomic_DNA"/>
</dbReference>
<dbReference type="PROSITE" id="PS00122">
    <property type="entry name" value="CARBOXYLESTERASE_B_1"/>
    <property type="match status" value="1"/>
</dbReference>
<dbReference type="Gene3D" id="3.40.50.1820">
    <property type="entry name" value="alpha/beta hydrolase"/>
    <property type="match status" value="1"/>
</dbReference>
<dbReference type="InterPro" id="IPR002018">
    <property type="entry name" value="CarbesteraseB"/>
</dbReference>
<accession>A0A8H5CJC5</accession>
<feature type="signal peptide" evidence="3">
    <location>
        <begin position="1"/>
        <end position="26"/>
    </location>
</feature>
<sequence length="579" mass="63981">MTRFLNRRSLPLLLLPLALRVIGTSAAAPPIVDLGYATYQGVPNTETGNTEFLGIRYAAPPTGKARWREPRLPAKVEGIQMADTQPQRCQQAPEKVDKRNRSDLESYMEPGSLESDVELYGEGGQEVLGEADKGGETVMTPVSEDCLFLNVVTPGTDFRKTSNSAKKLPVVVWIHGGGYALGSASKPGLSSMRIYDGNDLVHDSGGKVIAVLIQYRLGLFGFLAGSDVKKNGVLNAGLRDQQFALQWVQSHISKFGGDPEKVTIWGQSAGGGSVLQHLIANGGKTHPPLFRAAMLSSAFLPSQYWYNDHIPETLYERVIREAGCENAEDRLECLRDTELSELHDVNARVAEQALYGTFAFIPVVDGDFIRTSPLAALKKGKLNSRHVLAVVNTFEGRMFIDPESRGSVDVADYLSRLFPLFRGNQIHLAMKNYENMGTPFETVIQIMGDAIFACPTYWVLQGLKGRGYKAEFAVPPGDHIDDVLYFFPTITPAGVPPFNNPAFTSTFSGAFMDFVRHRDPNIKSPGSILPHWPKWDRWYTKEMIFNRTGDAPDIKTSSTPKGILERCEFWESAARWTGQ</sequence>
<evidence type="ECO:0000313" key="6">
    <source>
        <dbReference type="Proteomes" id="UP000541558"/>
    </source>
</evidence>
<dbReference type="InterPro" id="IPR050309">
    <property type="entry name" value="Type-B_Carboxylest/Lipase"/>
</dbReference>
<dbReference type="PROSITE" id="PS00941">
    <property type="entry name" value="CARBOXYLESTERASE_B_2"/>
    <property type="match status" value="1"/>
</dbReference>
<dbReference type="Proteomes" id="UP000541558">
    <property type="component" value="Unassembled WGS sequence"/>
</dbReference>
<dbReference type="PANTHER" id="PTHR11559">
    <property type="entry name" value="CARBOXYLESTERASE"/>
    <property type="match status" value="1"/>
</dbReference>
<dbReference type="SUPFAM" id="SSF53474">
    <property type="entry name" value="alpha/beta-Hydrolases"/>
    <property type="match status" value="1"/>
</dbReference>
<keyword evidence="3" id="KW-0732">Signal</keyword>
<dbReference type="InterPro" id="IPR019826">
    <property type="entry name" value="Carboxylesterase_B_AS"/>
</dbReference>
<comment type="caution">
    <text evidence="5">The sequence shown here is derived from an EMBL/GenBank/DDBJ whole genome shotgun (WGS) entry which is preliminary data.</text>
</comment>
<proteinExistence type="inferred from homology"/>